<evidence type="ECO:0000313" key="2">
    <source>
        <dbReference type="EMBL" id="CAG9177883.1"/>
    </source>
</evidence>
<evidence type="ECO:0000313" key="3">
    <source>
        <dbReference type="Proteomes" id="UP000727654"/>
    </source>
</evidence>
<comment type="caution">
    <text evidence="2">The sequence shown here is derived from an EMBL/GenBank/DDBJ whole genome shotgun (WGS) entry which is preliminary data.</text>
</comment>
<evidence type="ECO:0000256" key="1">
    <source>
        <dbReference type="SAM" id="MobiDB-lite"/>
    </source>
</evidence>
<feature type="region of interest" description="Disordered" evidence="1">
    <location>
        <begin position="1"/>
        <end position="57"/>
    </location>
</feature>
<accession>A0ABM8XCU0</accession>
<organism evidence="2 3">
    <name type="scientific">Cupriavidus laharis</name>
    <dbReference type="NCBI Taxonomy" id="151654"/>
    <lineage>
        <taxon>Bacteria</taxon>
        <taxon>Pseudomonadati</taxon>
        <taxon>Pseudomonadota</taxon>
        <taxon>Betaproteobacteria</taxon>
        <taxon>Burkholderiales</taxon>
        <taxon>Burkholderiaceae</taxon>
        <taxon>Cupriavidus</taxon>
    </lineage>
</organism>
<dbReference type="RefSeq" id="WP_224081169.1">
    <property type="nucleotide sequence ID" value="NZ_CAJZAI010000009.1"/>
</dbReference>
<dbReference type="Proteomes" id="UP000727654">
    <property type="component" value="Unassembled WGS sequence"/>
</dbReference>
<gene>
    <name evidence="2" type="ORF">LMG23992_03596</name>
</gene>
<proteinExistence type="predicted"/>
<keyword evidence="3" id="KW-1185">Reference proteome</keyword>
<reference evidence="2 3" key="1">
    <citation type="submission" date="2021-08" db="EMBL/GenBank/DDBJ databases">
        <authorList>
            <person name="Peeters C."/>
        </authorList>
    </citation>
    <scope>NUCLEOTIDE SEQUENCE [LARGE SCALE GENOMIC DNA]</scope>
    <source>
        <strain evidence="2 3">LMG 23992</strain>
    </source>
</reference>
<name>A0ABM8XCU0_9BURK</name>
<dbReference type="EMBL" id="CAJZAI010000009">
    <property type="protein sequence ID" value="CAG9177883.1"/>
    <property type="molecule type" value="Genomic_DNA"/>
</dbReference>
<protein>
    <submittedName>
        <fullName evidence="2">Uncharacterized protein</fullName>
    </submittedName>
</protein>
<sequence length="57" mass="5991">MANKQLGTRQKLVFRGGTGLQPSPHGKGPVRKSGPPQTGGKAPSPRQPRKLIDSSDS</sequence>